<keyword evidence="2" id="KW-1185">Reference proteome</keyword>
<dbReference type="EMBL" id="DF144485">
    <property type="protein sequence ID" value="GAA56999.1"/>
    <property type="molecule type" value="Genomic_DNA"/>
</dbReference>
<reference key="2">
    <citation type="submission" date="2011-10" db="EMBL/GenBank/DDBJ databases">
        <title>The genome and transcriptome sequence of Clonorchis sinensis provide insights into the carcinogenic liver fluke.</title>
        <authorList>
            <person name="Wang X."/>
            <person name="Huang Y."/>
            <person name="Chen W."/>
            <person name="Liu H."/>
            <person name="Guo L."/>
            <person name="Chen Y."/>
            <person name="Luo F."/>
            <person name="Zhou W."/>
            <person name="Sun J."/>
            <person name="Mao Q."/>
            <person name="Liang P."/>
            <person name="Zhou C."/>
            <person name="Tian Y."/>
            <person name="Men J."/>
            <person name="Lv X."/>
            <person name="Huang L."/>
            <person name="Zhou J."/>
            <person name="Hu Y."/>
            <person name="Li R."/>
            <person name="Zhang F."/>
            <person name="Lei H."/>
            <person name="Li X."/>
            <person name="Hu X."/>
            <person name="Liang C."/>
            <person name="Xu J."/>
            <person name="Wu Z."/>
            <person name="Yu X."/>
        </authorList>
    </citation>
    <scope>NUCLEOTIDE SEQUENCE</scope>
    <source>
        <strain>Henan</strain>
    </source>
</reference>
<protein>
    <submittedName>
        <fullName evidence="1">Uncharacterized protein</fullName>
    </submittedName>
</protein>
<sequence length="316" mass="35818">MSGTRYVIWIFVTHDLTPTDVKIQMRPKCVGGVVVTRSPRMSDVRGSNPGTATGYALLMSSNKSETRVQCFPLVWTHRNNYARTGGRPFKRECLPKTIHQLSHHEGWKPYIELHALVEICYSPCLEPSWFAFSKMIDQLFSNLNFMEHVPVRSGLSSAKPNGRERTILVCINTTTNINVRNKSLNVFLQKRELQTILPTNLNTRGQRWNIGSLKSGLLYEGVRAPDVLDDLSGTDEQKGRQLRSEDLLPFTSILLNMQKDDSRVEPGLDISVRAPPLECDVLETLENHKPRFEAISNADLAKNRPFSSQMLKNPDK</sequence>
<dbReference type="AlphaFoldDB" id="G7YVL9"/>
<evidence type="ECO:0000313" key="2">
    <source>
        <dbReference type="Proteomes" id="UP000008909"/>
    </source>
</evidence>
<gene>
    <name evidence="1" type="ORF">CLF_111978</name>
</gene>
<name>G7YVL9_CLOSI</name>
<evidence type="ECO:0000313" key="1">
    <source>
        <dbReference type="EMBL" id="GAA56999.1"/>
    </source>
</evidence>
<accession>G7YVL9</accession>
<reference evidence="1" key="1">
    <citation type="journal article" date="2011" name="Genome Biol.">
        <title>The draft genome of the carcinogenic human liver fluke Clonorchis sinensis.</title>
        <authorList>
            <person name="Wang X."/>
            <person name="Chen W."/>
            <person name="Huang Y."/>
            <person name="Sun J."/>
            <person name="Men J."/>
            <person name="Liu H."/>
            <person name="Luo F."/>
            <person name="Guo L."/>
            <person name="Lv X."/>
            <person name="Deng C."/>
            <person name="Zhou C."/>
            <person name="Fan Y."/>
            <person name="Li X."/>
            <person name="Huang L."/>
            <person name="Hu Y."/>
            <person name="Liang C."/>
            <person name="Hu X."/>
            <person name="Xu J."/>
            <person name="Yu X."/>
        </authorList>
    </citation>
    <scope>NUCLEOTIDE SEQUENCE [LARGE SCALE GENOMIC DNA]</scope>
    <source>
        <strain evidence="1">Henan</strain>
    </source>
</reference>
<proteinExistence type="predicted"/>
<dbReference type="Proteomes" id="UP000008909">
    <property type="component" value="Unassembled WGS sequence"/>
</dbReference>
<organism evidence="1 2">
    <name type="scientific">Clonorchis sinensis</name>
    <name type="common">Chinese liver fluke</name>
    <dbReference type="NCBI Taxonomy" id="79923"/>
    <lineage>
        <taxon>Eukaryota</taxon>
        <taxon>Metazoa</taxon>
        <taxon>Spiralia</taxon>
        <taxon>Lophotrochozoa</taxon>
        <taxon>Platyhelminthes</taxon>
        <taxon>Trematoda</taxon>
        <taxon>Digenea</taxon>
        <taxon>Opisthorchiida</taxon>
        <taxon>Opisthorchiata</taxon>
        <taxon>Opisthorchiidae</taxon>
        <taxon>Clonorchis</taxon>
    </lineage>
</organism>